<dbReference type="NCBIfam" id="TIGR00738">
    <property type="entry name" value="rrf2_super"/>
    <property type="match status" value="1"/>
</dbReference>
<evidence type="ECO:0000256" key="1">
    <source>
        <dbReference type="ARBA" id="ARBA00023125"/>
    </source>
</evidence>
<dbReference type="PROSITE" id="PS51197">
    <property type="entry name" value="HTH_RRF2_2"/>
    <property type="match status" value="1"/>
</dbReference>
<dbReference type="GO" id="GO:0003700">
    <property type="term" value="F:DNA-binding transcription factor activity"/>
    <property type="evidence" value="ECO:0007669"/>
    <property type="project" value="TreeGrafter"/>
</dbReference>
<dbReference type="Proteomes" id="UP000196365">
    <property type="component" value="Unassembled WGS sequence"/>
</dbReference>
<dbReference type="EMBL" id="FUWV01000001">
    <property type="protein sequence ID" value="SJZ33175.1"/>
    <property type="molecule type" value="Genomic_DNA"/>
</dbReference>
<reference evidence="2 3" key="1">
    <citation type="submission" date="2017-02" db="EMBL/GenBank/DDBJ databases">
        <authorList>
            <person name="Peterson S.W."/>
        </authorList>
    </citation>
    <scope>NUCLEOTIDE SEQUENCE [LARGE SCALE GENOMIC DNA]</scope>
    <source>
        <strain evidence="2 3">DSM 15102</strain>
    </source>
</reference>
<keyword evidence="1" id="KW-0238">DNA-binding</keyword>
<proteinExistence type="predicted"/>
<gene>
    <name evidence="2" type="ORF">SAMN02745973_00056</name>
</gene>
<dbReference type="PROSITE" id="PS01332">
    <property type="entry name" value="HTH_RRF2_1"/>
    <property type="match status" value="1"/>
</dbReference>
<dbReference type="GO" id="GO:0005829">
    <property type="term" value="C:cytosol"/>
    <property type="evidence" value="ECO:0007669"/>
    <property type="project" value="TreeGrafter"/>
</dbReference>
<sequence length="149" mass="16670">MKLSTKGRYGVTAMFDLAVRDGQGPISIKEISDRQGISEPYLEQLFSSLRKSGLVTSIRGAQGGYILARHPKDITVGEVIRVLEGPIAPTDCVLEEDPVLCKKSDICVTREIWAEIRDSISKVIDNITLLDMVEKYKQKLSNDAYMFYI</sequence>
<organism evidence="2 3">
    <name type="scientific">Garciella nitratireducens DSM 15102</name>
    <dbReference type="NCBI Taxonomy" id="1121911"/>
    <lineage>
        <taxon>Bacteria</taxon>
        <taxon>Bacillati</taxon>
        <taxon>Bacillota</taxon>
        <taxon>Clostridia</taxon>
        <taxon>Eubacteriales</taxon>
        <taxon>Eubacteriaceae</taxon>
        <taxon>Garciella</taxon>
    </lineage>
</organism>
<dbReference type="InterPro" id="IPR030489">
    <property type="entry name" value="TR_Rrf2-type_CS"/>
</dbReference>
<name>A0A1T4JST2_9FIRM</name>
<dbReference type="AlphaFoldDB" id="A0A1T4JST2"/>
<dbReference type="Pfam" id="PF02082">
    <property type="entry name" value="Rrf2"/>
    <property type="match status" value="1"/>
</dbReference>
<dbReference type="InterPro" id="IPR000944">
    <property type="entry name" value="Tscrpt_reg_Rrf2"/>
</dbReference>
<dbReference type="FunFam" id="1.10.10.10:FF:000164">
    <property type="entry name" value="Transcriptional regulator, Rrf2 family"/>
    <property type="match status" value="1"/>
</dbReference>
<protein>
    <submittedName>
        <fullName evidence="2">Transcriptional regulator, BadM/Rrf2 family</fullName>
    </submittedName>
</protein>
<dbReference type="SUPFAM" id="SSF46785">
    <property type="entry name" value="Winged helix' DNA-binding domain"/>
    <property type="match status" value="1"/>
</dbReference>
<dbReference type="Gene3D" id="1.10.10.10">
    <property type="entry name" value="Winged helix-like DNA-binding domain superfamily/Winged helix DNA-binding domain"/>
    <property type="match status" value="1"/>
</dbReference>
<dbReference type="RefSeq" id="WP_087677517.1">
    <property type="nucleotide sequence ID" value="NZ_FUWV01000001.1"/>
</dbReference>
<dbReference type="InterPro" id="IPR036390">
    <property type="entry name" value="WH_DNA-bd_sf"/>
</dbReference>
<dbReference type="OrthoDB" id="9808360at2"/>
<dbReference type="PANTHER" id="PTHR33221:SF5">
    <property type="entry name" value="HTH-TYPE TRANSCRIPTIONAL REGULATOR ISCR"/>
    <property type="match status" value="1"/>
</dbReference>
<dbReference type="InterPro" id="IPR036388">
    <property type="entry name" value="WH-like_DNA-bd_sf"/>
</dbReference>
<evidence type="ECO:0000313" key="3">
    <source>
        <dbReference type="Proteomes" id="UP000196365"/>
    </source>
</evidence>
<accession>A0A1T4JST2</accession>
<evidence type="ECO:0000313" key="2">
    <source>
        <dbReference type="EMBL" id="SJZ33175.1"/>
    </source>
</evidence>
<dbReference type="GO" id="GO:0003677">
    <property type="term" value="F:DNA binding"/>
    <property type="evidence" value="ECO:0007669"/>
    <property type="project" value="UniProtKB-KW"/>
</dbReference>
<keyword evidence="3" id="KW-1185">Reference proteome</keyword>
<dbReference type="PANTHER" id="PTHR33221">
    <property type="entry name" value="WINGED HELIX-TURN-HELIX TRANSCRIPTIONAL REGULATOR, RRF2 FAMILY"/>
    <property type="match status" value="1"/>
</dbReference>